<dbReference type="InterPro" id="IPR024775">
    <property type="entry name" value="DinB-like"/>
</dbReference>
<comment type="caution">
    <text evidence="2">The sequence shown here is derived from an EMBL/GenBank/DDBJ whole genome shotgun (WGS) entry which is preliminary data.</text>
</comment>
<dbReference type="InterPro" id="IPR034660">
    <property type="entry name" value="DinB/YfiT-like"/>
</dbReference>
<dbReference type="Proteomes" id="UP000240971">
    <property type="component" value="Unassembled WGS sequence"/>
</dbReference>
<gene>
    <name evidence="2" type="ORF">CLV51_1011515</name>
</gene>
<organism evidence="2 3">
    <name type="scientific">Chitinophaga niastensis</name>
    <dbReference type="NCBI Taxonomy" id="536980"/>
    <lineage>
        <taxon>Bacteria</taxon>
        <taxon>Pseudomonadati</taxon>
        <taxon>Bacteroidota</taxon>
        <taxon>Chitinophagia</taxon>
        <taxon>Chitinophagales</taxon>
        <taxon>Chitinophagaceae</taxon>
        <taxon>Chitinophaga</taxon>
    </lineage>
</organism>
<dbReference type="EMBL" id="PYAW01000001">
    <property type="protein sequence ID" value="PSL50171.1"/>
    <property type="molecule type" value="Genomic_DNA"/>
</dbReference>
<evidence type="ECO:0000313" key="3">
    <source>
        <dbReference type="Proteomes" id="UP000240971"/>
    </source>
</evidence>
<protein>
    <submittedName>
        <fullName evidence="2">DinB family protein</fullName>
    </submittedName>
</protein>
<name>A0A2P8HVB6_CHINA</name>
<reference evidence="2 3" key="1">
    <citation type="submission" date="2018-03" db="EMBL/GenBank/DDBJ databases">
        <title>Genomic Encyclopedia of Archaeal and Bacterial Type Strains, Phase II (KMG-II): from individual species to whole genera.</title>
        <authorList>
            <person name="Goeker M."/>
        </authorList>
    </citation>
    <scope>NUCLEOTIDE SEQUENCE [LARGE SCALE GENOMIC DNA]</scope>
    <source>
        <strain evidence="2 3">DSM 24859</strain>
    </source>
</reference>
<dbReference type="Gene3D" id="1.20.120.450">
    <property type="entry name" value="dinb family like domain"/>
    <property type="match status" value="1"/>
</dbReference>
<feature type="domain" description="DinB-like" evidence="1">
    <location>
        <begin position="13"/>
        <end position="166"/>
    </location>
</feature>
<dbReference type="OrthoDB" id="954225at2"/>
<dbReference type="Pfam" id="PF12867">
    <property type="entry name" value="DinB_2"/>
    <property type="match status" value="1"/>
</dbReference>
<keyword evidence="3" id="KW-1185">Reference proteome</keyword>
<dbReference type="SUPFAM" id="SSF109854">
    <property type="entry name" value="DinB/YfiT-like putative metalloenzymes"/>
    <property type="match status" value="1"/>
</dbReference>
<evidence type="ECO:0000259" key="1">
    <source>
        <dbReference type="Pfam" id="PF12867"/>
    </source>
</evidence>
<proteinExistence type="predicted"/>
<evidence type="ECO:0000313" key="2">
    <source>
        <dbReference type="EMBL" id="PSL50171.1"/>
    </source>
</evidence>
<dbReference type="RefSeq" id="WP_106527340.1">
    <property type="nucleotide sequence ID" value="NZ_PYAW01000001.1"/>
</dbReference>
<accession>A0A2P8HVB6</accession>
<sequence length="188" mass="21947">MYLNQHEIQSLLNKTFDNFVDFVNTLQDIRFTASPYGKWSAGQQLDHLTKSIRPVSSALGFPKITLLYFGVNQRPSRSYDTLVSHYQQVLTAGAKATRAYQPGVIYPAQRPALIRSFMNQKNKLATKLLTWSENDLDRYRLPHPLLGKIPIREMLYYTAYHNQHHLTRLKDQELQGHTWQNQLQQLIF</sequence>
<dbReference type="AlphaFoldDB" id="A0A2P8HVB6"/>